<dbReference type="PATRIC" id="fig|447.4.peg.843"/>
<reference evidence="7 8" key="1">
    <citation type="submission" date="2015-11" db="EMBL/GenBank/DDBJ databases">
        <title>Genomic analysis of 38 Legionella species identifies large and diverse effector repertoires.</title>
        <authorList>
            <person name="Burstein D."/>
            <person name="Amaro F."/>
            <person name="Zusman T."/>
            <person name="Lifshitz Z."/>
            <person name="Cohen O."/>
            <person name="Gilbert J.A."/>
            <person name="Pupko T."/>
            <person name="Shuman H.A."/>
            <person name="Segal G."/>
        </authorList>
    </citation>
    <scope>NUCLEOTIDE SEQUENCE [LARGE SCALE GENOMIC DNA]</scope>
    <source>
        <strain evidence="7 8">WIGA</strain>
    </source>
</reference>
<feature type="transmembrane region" description="Helical" evidence="6">
    <location>
        <begin position="241"/>
        <end position="263"/>
    </location>
</feature>
<evidence type="ECO:0000256" key="4">
    <source>
        <dbReference type="ARBA" id="ARBA00022989"/>
    </source>
</evidence>
<evidence type="ECO:0000256" key="6">
    <source>
        <dbReference type="RuleBase" id="RU363041"/>
    </source>
</evidence>
<name>A0A0W0RWS7_LEGBO</name>
<keyword evidence="4 6" id="KW-1133">Transmembrane helix</keyword>
<dbReference type="Pfam" id="PF01925">
    <property type="entry name" value="TauE"/>
    <property type="match status" value="1"/>
</dbReference>
<organism evidence="7 8">
    <name type="scientific">Legionella bozemanae</name>
    <name type="common">Fluoribacter bozemanae</name>
    <dbReference type="NCBI Taxonomy" id="447"/>
    <lineage>
        <taxon>Bacteria</taxon>
        <taxon>Pseudomonadati</taxon>
        <taxon>Pseudomonadota</taxon>
        <taxon>Gammaproteobacteria</taxon>
        <taxon>Legionellales</taxon>
        <taxon>Legionellaceae</taxon>
        <taxon>Legionella</taxon>
    </lineage>
</organism>
<comment type="similarity">
    <text evidence="2 6">Belongs to the 4-toluene sulfonate uptake permease (TSUP) (TC 2.A.102) family.</text>
</comment>
<feature type="transmembrane region" description="Helical" evidence="6">
    <location>
        <begin position="98"/>
        <end position="119"/>
    </location>
</feature>
<feature type="transmembrane region" description="Helical" evidence="6">
    <location>
        <begin position="204"/>
        <end position="234"/>
    </location>
</feature>
<dbReference type="Proteomes" id="UP000054695">
    <property type="component" value="Unassembled WGS sequence"/>
</dbReference>
<evidence type="ECO:0000256" key="3">
    <source>
        <dbReference type="ARBA" id="ARBA00022692"/>
    </source>
</evidence>
<dbReference type="STRING" id="447.Lboz_0779"/>
<gene>
    <name evidence="7" type="ORF">Lboz_0779</name>
</gene>
<dbReference type="EMBL" id="LNXU01000008">
    <property type="protein sequence ID" value="KTC75679.1"/>
    <property type="molecule type" value="Genomic_DNA"/>
</dbReference>
<evidence type="ECO:0000256" key="5">
    <source>
        <dbReference type="ARBA" id="ARBA00023136"/>
    </source>
</evidence>
<accession>A0A0W0RWS7</accession>
<protein>
    <recommendedName>
        <fullName evidence="6">Probable membrane transporter protein</fullName>
    </recommendedName>
</protein>
<keyword evidence="8" id="KW-1185">Reference proteome</keyword>
<dbReference type="GO" id="GO:0005886">
    <property type="term" value="C:plasma membrane"/>
    <property type="evidence" value="ECO:0007669"/>
    <property type="project" value="UniProtKB-SubCell"/>
</dbReference>
<dbReference type="PANTHER" id="PTHR43701">
    <property type="entry name" value="MEMBRANE TRANSPORTER PROTEIN MJ0441-RELATED"/>
    <property type="match status" value="1"/>
</dbReference>
<proteinExistence type="inferred from homology"/>
<dbReference type="InterPro" id="IPR002781">
    <property type="entry name" value="TM_pro_TauE-like"/>
</dbReference>
<comment type="subcellular location">
    <subcellularLocation>
        <location evidence="6">Cell membrane</location>
        <topology evidence="6">Multi-pass membrane protein</topology>
    </subcellularLocation>
    <subcellularLocation>
        <location evidence="1">Membrane</location>
        <topology evidence="1">Multi-pass membrane protein</topology>
    </subcellularLocation>
</comment>
<feature type="transmembrane region" description="Helical" evidence="6">
    <location>
        <begin position="72"/>
        <end position="92"/>
    </location>
</feature>
<dbReference type="PANTHER" id="PTHR43701:SF12">
    <property type="entry name" value="MEMBRANE TRANSPORTER PROTEIN YTNM-RELATED"/>
    <property type="match status" value="1"/>
</dbReference>
<keyword evidence="6" id="KW-1003">Cell membrane</keyword>
<evidence type="ECO:0000256" key="1">
    <source>
        <dbReference type="ARBA" id="ARBA00004141"/>
    </source>
</evidence>
<evidence type="ECO:0000313" key="7">
    <source>
        <dbReference type="EMBL" id="KTC75679.1"/>
    </source>
</evidence>
<evidence type="ECO:0000313" key="8">
    <source>
        <dbReference type="Proteomes" id="UP000054695"/>
    </source>
</evidence>
<comment type="caution">
    <text evidence="7">The sequence shown here is derived from an EMBL/GenBank/DDBJ whole genome shotgun (WGS) entry which is preliminary data.</text>
</comment>
<dbReference type="AlphaFoldDB" id="A0A0W0RWS7"/>
<feature type="transmembrane region" description="Helical" evidence="6">
    <location>
        <begin position="6"/>
        <end position="34"/>
    </location>
</feature>
<keyword evidence="5 6" id="KW-0472">Membrane</keyword>
<dbReference type="InterPro" id="IPR051598">
    <property type="entry name" value="TSUP/Inactive_protease-like"/>
</dbReference>
<sequence>MEQFLIFVLVGFMAQIVDGALGMAYGVIITGVLVTYGIPPAMASAAVHTSEIVTTGISGLSHAMFKNIDYALFRRLAIPGIIGSILGAFLLTKASEKIARPFIAIYLIIMGCFILYRAFQGGRIKQLIKNFMIKRQRRRALPSNHARGLIPLGFFGGFFDAAGGGGWGSIVNATLLVQGTTPHYTIGSVNLTEFLITLSVSATFFFTIGIANWFIILGLIVGGAIASPFAAYIVRYIQPRIIMLLAGTVVILLGIHSIISTFMK</sequence>
<dbReference type="RefSeq" id="WP_058458471.1">
    <property type="nucleotide sequence ID" value="NZ_CAAAIY010000028.1"/>
</dbReference>
<keyword evidence="3 6" id="KW-0812">Transmembrane</keyword>
<dbReference type="OrthoDB" id="45564at2"/>
<evidence type="ECO:0000256" key="2">
    <source>
        <dbReference type="ARBA" id="ARBA00009142"/>
    </source>
</evidence>